<proteinExistence type="predicted"/>
<dbReference type="EMBL" id="OC854828">
    <property type="protein sequence ID" value="CAD7620494.1"/>
    <property type="molecule type" value="Genomic_DNA"/>
</dbReference>
<gene>
    <name evidence="1" type="ORF">OSB1V03_LOCUS979</name>
</gene>
<dbReference type="PANTHER" id="PTHR38926:SF5">
    <property type="entry name" value="F-BOX AND LEUCINE-RICH REPEAT PROTEIN 6"/>
    <property type="match status" value="1"/>
</dbReference>
<evidence type="ECO:0000313" key="1">
    <source>
        <dbReference type="EMBL" id="CAD7620494.1"/>
    </source>
</evidence>
<evidence type="ECO:0000313" key="2">
    <source>
        <dbReference type="Proteomes" id="UP000759131"/>
    </source>
</evidence>
<sequence>MLMMEMISSYFTTDDGNEDNRQQPQIYAKNSMDRFGDDLCGLLLSYLTFEDRFRYECVSKQFQRTVFKSVVDISINDQLISHKSLKGRNFSYNPMDLKIVGQMLSHMYDSLMGYETTEFNTQLLATIARKCPNIQTIDCRGIGTKYEEHIPEMLNIFRGNSRHLREIYCNLGQNSDQLCHTFGPLVTRIDRISAAEKQSLIHCHQLSRLHVFSLSDVFDNTSQQLLAKNLTKLLFGYNSDDNQLLSAFVAQNQSLKSLVVFYKNNITPGMFPEMSKQLSRLTQLRELRLISPLIQQNLLSESLRTIGLNCKQLKHLSFELRGYNPPLDGNALLSLRCYHRLKRFGLTLFGTIDEDLLEPLKLCHRLTHLTLYAKQMNYKLFDNCDKNWPRLQYFCLKVITITDELLDHISRLPALQFLRIVCRHDIDIKDNDFSHLLSRSTKLKNIEIRINKVSKY</sequence>
<accession>A0A7R9KCX3</accession>
<keyword evidence="2" id="KW-1185">Reference proteome</keyword>
<evidence type="ECO:0008006" key="3">
    <source>
        <dbReference type="Google" id="ProtNLM"/>
    </source>
</evidence>
<dbReference type="Proteomes" id="UP000759131">
    <property type="component" value="Unassembled WGS sequence"/>
</dbReference>
<dbReference type="AlphaFoldDB" id="A0A7R9KCX3"/>
<name>A0A7R9KCX3_9ACAR</name>
<protein>
    <recommendedName>
        <fullName evidence="3">F-box domain-containing protein</fullName>
    </recommendedName>
</protein>
<dbReference type="OrthoDB" id="3219396at2759"/>
<dbReference type="Gene3D" id="3.80.10.10">
    <property type="entry name" value="Ribonuclease Inhibitor"/>
    <property type="match status" value="1"/>
</dbReference>
<dbReference type="EMBL" id="CAJPIZ010000253">
    <property type="protein sequence ID" value="CAG2100924.1"/>
    <property type="molecule type" value="Genomic_DNA"/>
</dbReference>
<organism evidence="1">
    <name type="scientific">Medioppia subpectinata</name>
    <dbReference type="NCBI Taxonomy" id="1979941"/>
    <lineage>
        <taxon>Eukaryota</taxon>
        <taxon>Metazoa</taxon>
        <taxon>Ecdysozoa</taxon>
        <taxon>Arthropoda</taxon>
        <taxon>Chelicerata</taxon>
        <taxon>Arachnida</taxon>
        <taxon>Acari</taxon>
        <taxon>Acariformes</taxon>
        <taxon>Sarcoptiformes</taxon>
        <taxon>Oribatida</taxon>
        <taxon>Brachypylina</taxon>
        <taxon>Oppioidea</taxon>
        <taxon>Oppiidae</taxon>
        <taxon>Medioppia</taxon>
    </lineage>
</organism>
<dbReference type="InterPro" id="IPR032675">
    <property type="entry name" value="LRR_dom_sf"/>
</dbReference>
<reference evidence="1" key="1">
    <citation type="submission" date="2020-11" db="EMBL/GenBank/DDBJ databases">
        <authorList>
            <person name="Tran Van P."/>
        </authorList>
    </citation>
    <scope>NUCLEOTIDE SEQUENCE</scope>
</reference>
<dbReference type="SUPFAM" id="SSF52047">
    <property type="entry name" value="RNI-like"/>
    <property type="match status" value="1"/>
</dbReference>
<dbReference type="PANTHER" id="PTHR38926">
    <property type="entry name" value="F-BOX DOMAIN CONTAINING PROTEIN, EXPRESSED"/>
    <property type="match status" value="1"/>
</dbReference>